<feature type="transmembrane region" description="Helical" evidence="1">
    <location>
        <begin position="151"/>
        <end position="176"/>
    </location>
</feature>
<accession>A0A9Q4L639</accession>
<reference evidence="2" key="1">
    <citation type="submission" date="2022-06" db="EMBL/GenBank/DDBJ databases">
        <title>Natrinema sp. a new haloarchaeum isolate from saline soil.</title>
        <authorList>
            <person name="Strakova D."/>
            <person name="Galisteo C."/>
            <person name="Sanchez-Porro C."/>
            <person name="Ventosa A."/>
        </authorList>
    </citation>
    <scope>NUCLEOTIDE SEQUENCE</scope>
    <source>
        <strain evidence="2">S1CR25-10</strain>
    </source>
</reference>
<feature type="transmembrane region" description="Helical" evidence="1">
    <location>
        <begin position="71"/>
        <end position="95"/>
    </location>
</feature>
<dbReference type="AlphaFoldDB" id="A0A9Q4L639"/>
<gene>
    <name evidence="2" type="ORF">NDI89_18605</name>
</gene>
<name>A0A9Q4L639_9EURY</name>
<evidence type="ECO:0000313" key="2">
    <source>
        <dbReference type="EMBL" id="MDF9747598.1"/>
    </source>
</evidence>
<protein>
    <submittedName>
        <fullName evidence="2">Uncharacterized protein</fullName>
    </submittedName>
</protein>
<comment type="caution">
    <text evidence="2">The sequence shown here is derived from an EMBL/GenBank/DDBJ whole genome shotgun (WGS) entry which is preliminary data.</text>
</comment>
<keyword evidence="1" id="KW-0472">Membrane</keyword>
<evidence type="ECO:0000256" key="1">
    <source>
        <dbReference type="SAM" id="Phobius"/>
    </source>
</evidence>
<keyword evidence="1" id="KW-0812">Transmembrane</keyword>
<keyword evidence="1" id="KW-1133">Transmembrane helix</keyword>
<feature type="transmembrane region" description="Helical" evidence="1">
    <location>
        <begin position="34"/>
        <end position="50"/>
    </location>
</feature>
<keyword evidence="3" id="KW-1185">Reference proteome</keyword>
<dbReference type="EMBL" id="JAMQOT010000007">
    <property type="protein sequence ID" value="MDF9747598.1"/>
    <property type="molecule type" value="Genomic_DNA"/>
</dbReference>
<dbReference type="RefSeq" id="WP_277523728.1">
    <property type="nucleotide sequence ID" value="NZ_JAMQOT010000007.1"/>
</dbReference>
<organism evidence="2 3">
    <name type="scientific">Natrinema salsiterrestre</name>
    <dbReference type="NCBI Taxonomy" id="2950540"/>
    <lineage>
        <taxon>Archaea</taxon>
        <taxon>Methanobacteriati</taxon>
        <taxon>Methanobacteriota</taxon>
        <taxon>Stenosarchaea group</taxon>
        <taxon>Halobacteria</taxon>
        <taxon>Halobacteriales</taxon>
        <taxon>Natrialbaceae</taxon>
        <taxon>Natrinema</taxon>
    </lineage>
</organism>
<proteinExistence type="predicted"/>
<feature type="transmembrane region" description="Helical" evidence="1">
    <location>
        <begin position="7"/>
        <end position="28"/>
    </location>
</feature>
<dbReference type="Proteomes" id="UP001154061">
    <property type="component" value="Unassembled WGS sequence"/>
</dbReference>
<evidence type="ECO:0000313" key="3">
    <source>
        <dbReference type="Proteomes" id="UP001154061"/>
    </source>
</evidence>
<sequence length="179" mass="19884">MSRHEQLLPEITGTVVIVCHSFLVYWIVSGYLPVWSTVVLGLTAIPVILWRTDRMRTSERIVFGTTRSVVVTLPAVLFLVLLSGLGRLIGLLRVFRTNPIDRMHPGNHVDQTTAVPVTDLTLPYSVLFPGYFTGDVTPAEEAFVTLLFDPFLLLIAIESTVLFVLGGCLGSVLFAWQQR</sequence>